<feature type="domain" description="SSD" evidence="8">
    <location>
        <begin position="256"/>
        <end position="362"/>
    </location>
</feature>
<evidence type="ECO:0000256" key="7">
    <source>
        <dbReference type="SAM" id="Phobius"/>
    </source>
</evidence>
<feature type="transmembrane region" description="Helical" evidence="7">
    <location>
        <begin position="18"/>
        <end position="37"/>
    </location>
</feature>
<feature type="transmembrane region" description="Helical" evidence="7">
    <location>
        <begin position="220"/>
        <end position="247"/>
    </location>
</feature>
<evidence type="ECO:0000259" key="8">
    <source>
        <dbReference type="PROSITE" id="PS50156"/>
    </source>
</evidence>
<dbReference type="EMBL" id="ANOH01000361">
    <property type="protein sequence ID" value="EMI53349.1"/>
    <property type="molecule type" value="Genomic_DNA"/>
</dbReference>
<feature type="transmembrane region" description="Helical" evidence="7">
    <location>
        <begin position="267"/>
        <end position="289"/>
    </location>
</feature>
<dbReference type="InterPro" id="IPR050545">
    <property type="entry name" value="Mycobact_MmpL"/>
</dbReference>
<dbReference type="OrthoDB" id="2112773at2"/>
<evidence type="ECO:0000256" key="1">
    <source>
        <dbReference type="ARBA" id="ARBA00004651"/>
    </source>
</evidence>
<dbReference type="AlphaFoldDB" id="M5TWD7"/>
<evidence type="ECO:0000256" key="6">
    <source>
        <dbReference type="SAM" id="MobiDB-lite"/>
    </source>
</evidence>
<evidence type="ECO:0000256" key="5">
    <source>
        <dbReference type="ARBA" id="ARBA00023136"/>
    </source>
</evidence>
<evidence type="ECO:0000313" key="10">
    <source>
        <dbReference type="Proteomes" id="UP000011885"/>
    </source>
</evidence>
<dbReference type="SUPFAM" id="SSF82866">
    <property type="entry name" value="Multidrug efflux transporter AcrB transmembrane domain"/>
    <property type="match status" value="2"/>
</dbReference>
<feature type="transmembrane region" description="Helical" evidence="7">
    <location>
        <begin position="665"/>
        <end position="690"/>
    </location>
</feature>
<dbReference type="PROSITE" id="PS50156">
    <property type="entry name" value="SSD"/>
    <property type="match status" value="2"/>
</dbReference>
<evidence type="ECO:0000313" key="9">
    <source>
        <dbReference type="EMBL" id="EMI53349.1"/>
    </source>
</evidence>
<feature type="transmembrane region" description="Helical" evidence="7">
    <location>
        <begin position="711"/>
        <end position="733"/>
    </location>
</feature>
<evidence type="ECO:0000256" key="4">
    <source>
        <dbReference type="ARBA" id="ARBA00022989"/>
    </source>
</evidence>
<feature type="transmembrane region" description="Helical" evidence="7">
    <location>
        <begin position="410"/>
        <end position="428"/>
    </location>
</feature>
<dbReference type="PANTHER" id="PTHR33406:SF12">
    <property type="entry name" value="BLR2997 PROTEIN"/>
    <property type="match status" value="1"/>
</dbReference>
<accession>M5TWD7</accession>
<sequence length="801" mass="87346">MTDKQLDPDLPHWFHSSYVRVAALTVLGLIVSAPFVVHGSDSGLLAMFNAPLMWIDRDADARQEFNAFIDLFGSHDMIVVSWQGCVIDDERLDQAADAVREIQTQRESAGKPQLFNNIFSGNTLIDSLTSMPIDLPRQAAIDRINGILVGEDDQTSGLVVELTEHGAFKRRETIPLIQNAVSDAIDIPIDDLIMTGPAIDGMAIDDESSRSIQQYSIPSILISLVLCWVCLRSVWLTIPIIAVGAWAQGFMLASVYYGGETMNAILIVLPALVFVLAVSVGIHLANYFLEEVDLGSGAKAPSRAIAKATGPCILAALTTAIGLASLCISDVEPIRQFGFLGAVGVIVCVVLLFLMLPGFMVIWLHVSEKRGNTDSLNAAPANHSPQKDDQRSVGHPLFAFVANFISRYSVIIRVSCIAAMIAFGFGLTRLRTTIDVVSLLSEDNRVVQDFHWVENNICPLVPIEVVIHFDHDSNVNPIDRLRIVAAIENQMSQIDVLQGTMSAVTFVPSFPRLTGLGSTIRKTVFLRQIEQSRDELIDSHFLAETETGESWRISARVKGQAEFDYGQFLDSLQSKVDFVLSNAEDAGYEGISSSSTGMLVLVYRIQKMLLKDLFYSFLTALALVAVVMMIALRNIPAGLIAMMPNIFPTLVMFGAMGWFEIAIDIGTVMTASVALGIAVDGTFHFLKWFIQSIKNGASKESAIKIAYERCGGALIQTTVICACGLMIYSFSGFLPVRHFSWILLMMLVTALFGDLVLLPALLAGKLGDLLERTGESLATLTAPLPDPDSPQSTTNQHSEPN</sequence>
<name>M5TWD7_9BACT</name>
<feature type="transmembrane region" description="Helical" evidence="7">
    <location>
        <begin position="310"/>
        <end position="331"/>
    </location>
</feature>
<dbReference type="Gene3D" id="1.20.1640.10">
    <property type="entry name" value="Multidrug efflux transporter AcrB transmembrane domain"/>
    <property type="match status" value="2"/>
</dbReference>
<keyword evidence="2" id="KW-1003">Cell membrane</keyword>
<feature type="compositionally biased region" description="Polar residues" evidence="6">
    <location>
        <begin position="789"/>
        <end position="801"/>
    </location>
</feature>
<comment type="subcellular location">
    <subcellularLocation>
        <location evidence="1">Cell membrane</location>
        <topology evidence="1">Multi-pass membrane protein</topology>
    </subcellularLocation>
</comment>
<dbReference type="InterPro" id="IPR004869">
    <property type="entry name" value="MMPL_dom"/>
</dbReference>
<dbReference type="GO" id="GO:0005886">
    <property type="term" value="C:plasma membrane"/>
    <property type="evidence" value="ECO:0007669"/>
    <property type="project" value="UniProtKB-SubCell"/>
</dbReference>
<keyword evidence="3 7" id="KW-0812">Transmembrane</keyword>
<dbReference type="Proteomes" id="UP000011885">
    <property type="component" value="Unassembled WGS sequence"/>
</dbReference>
<feature type="transmembrane region" description="Helical" evidence="7">
    <location>
        <begin position="739"/>
        <end position="762"/>
    </location>
</feature>
<feature type="transmembrane region" description="Helical" evidence="7">
    <location>
        <begin position="337"/>
        <end position="364"/>
    </location>
</feature>
<protein>
    <submittedName>
        <fullName evidence="9">Integral membrane protein</fullName>
    </submittedName>
</protein>
<dbReference type="PANTHER" id="PTHR33406">
    <property type="entry name" value="MEMBRANE PROTEIN MJ1562-RELATED"/>
    <property type="match status" value="1"/>
</dbReference>
<feature type="transmembrane region" description="Helical" evidence="7">
    <location>
        <begin position="639"/>
        <end position="659"/>
    </location>
</feature>
<keyword evidence="5 7" id="KW-0472">Membrane</keyword>
<gene>
    <name evidence="9" type="ORF">RSSM_05199</name>
</gene>
<proteinExistence type="predicted"/>
<feature type="transmembrane region" description="Helical" evidence="7">
    <location>
        <begin position="613"/>
        <end position="632"/>
    </location>
</feature>
<keyword evidence="4 7" id="KW-1133">Transmembrane helix</keyword>
<dbReference type="Pfam" id="PF03176">
    <property type="entry name" value="MMPL"/>
    <property type="match status" value="2"/>
</dbReference>
<evidence type="ECO:0000256" key="2">
    <source>
        <dbReference type="ARBA" id="ARBA00022475"/>
    </source>
</evidence>
<dbReference type="PATRIC" id="fig|1263870.3.peg.5500"/>
<reference evidence="9 10" key="1">
    <citation type="journal article" date="2013" name="Mar. Genomics">
        <title>Expression of sulfatases in Rhodopirellula baltica and the diversity of sulfatases in the genus Rhodopirellula.</title>
        <authorList>
            <person name="Wegner C.E."/>
            <person name="Richter-Heitmann T."/>
            <person name="Klindworth A."/>
            <person name="Klockow C."/>
            <person name="Richter M."/>
            <person name="Achstetter T."/>
            <person name="Glockner F.O."/>
            <person name="Harder J."/>
        </authorList>
    </citation>
    <scope>NUCLEOTIDE SEQUENCE [LARGE SCALE GENOMIC DNA]</scope>
    <source>
        <strain evidence="9 10">SM41</strain>
    </source>
</reference>
<dbReference type="InterPro" id="IPR000731">
    <property type="entry name" value="SSD"/>
</dbReference>
<dbReference type="RefSeq" id="WP_008685393.1">
    <property type="nucleotide sequence ID" value="NZ_ANOH01000361.1"/>
</dbReference>
<feature type="domain" description="SSD" evidence="8">
    <location>
        <begin position="613"/>
        <end position="764"/>
    </location>
</feature>
<comment type="caution">
    <text evidence="9">The sequence shown here is derived from an EMBL/GenBank/DDBJ whole genome shotgun (WGS) entry which is preliminary data.</text>
</comment>
<feature type="region of interest" description="Disordered" evidence="6">
    <location>
        <begin position="780"/>
        <end position="801"/>
    </location>
</feature>
<evidence type="ECO:0000256" key="3">
    <source>
        <dbReference type="ARBA" id="ARBA00022692"/>
    </source>
</evidence>
<organism evidence="9 10">
    <name type="scientific">Rhodopirellula sallentina SM41</name>
    <dbReference type="NCBI Taxonomy" id="1263870"/>
    <lineage>
        <taxon>Bacteria</taxon>
        <taxon>Pseudomonadati</taxon>
        <taxon>Planctomycetota</taxon>
        <taxon>Planctomycetia</taxon>
        <taxon>Pirellulales</taxon>
        <taxon>Pirellulaceae</taxon>
        <taxon>Rhodopirellula</taxon>
    </lineage>
</organism>
<keyword evidence="10" id="KW-1185">Reference proteome</keyword>